<sequence length="124" mass="13246">MDKLECEGPFERPGMPTEENIAEFVKMYREDSNDQKKGNQSNPSSSSSASASGSLASNVPNKNGKMNTSNSSESTSATSNATKNTHLDRQKPVLPALQMILSNRSMDNSGDEATTATEQQASNA</sequence>
<dbReference type="Proteomes" id="UP000023152">
    <property type="component" value="Unassembled WGS sequence"/>
</dbReference>
<comment type="caution">
    <text evidence="2">The sequence shown here is derived from an EMBL/GenBank/DDBJ whole genome shotgun (WGS) entry which is preliminary data.</text>
</comment>
<feature type="compositionally biased region" description="Low complexity" evidence="1">
    <location>
        <begin position="67"/>
        <end position="84"/>
    </location>
</feature>
<gene>
    <name evidence="2" type="ORF">RFI_13522</name>
</gene>
<accession>X6NE80</accession>
<evidence type="ECO:0000313" key="2">
    <source>
        <dbReference type="EMBL" id="ETO23657.1"/>
    </source>
</evidence>
<feature type="compositionally biased region" description="Low complexity" evidence="1">
    <location>
        <begin position="44"/>
        <end position="57"/>
    </location>
</feature>
<dbReference type="AlphaFoldDB" id="X6NE80"/>
<evidence type="ECO:0000313" key="3">
    <source>
        <dbReference type="Proteomes" id="UP000023152"/>
    </source>
</evidence>
<feature type="region of interest" description="Disordered" evidence="1">
    <location>
        <begin position="26"/>
        <end position="124"/>
    </location>
</feature>
<reference evidence="2 3" key="1">
    <citation type="journal article" date="2013" name="Curr. Biol.">
        <title>The Genome of the Foraminiferan Reticulomyxa filosa.</title>
        <authorList>
            <person name="Glockner G."/>
            <person name="Hulsmann N."/>
            <person name="Schleicher M."/>
            <person name="Noegel A.A."/>
            <person name="Eichinger L."/>
            <person name="Gallinger C."/>
            <person name="Pawlowski J."/>
            <person name="Sierra R."/>
            <person name="Euteneuer U."/>
            <person name="Pillet L."/>
            <person name="Moustafa A."/>
            <person name="Platzer M."/>
            <person name="Groth M."/>
            <person name="Szafranski K."/>
            <person name="Schliwa M."/>
        </authorList>
    </citation>
    <scope>NUCLEOTIDE SEQUENCE [LARGE SCALE GENOMIC DNA]</scope>
</reference>
<evidence type="ECO:0000256" key="1">
    <source>
        <dbReference type="SAM" id="MobiDB-lite"/>
    </source>
</evidence>
<organism evidence="2 3">
    <name type="scientific">Reticulomyxa filosa</name>
    <dbReference type="NCBI Taxonomy" id="46433"/>
    <lineage>
        <taxon>Eukaryota</taxon>
        <taxon>Sar</taxon>
        <taxon>Rhizaria</taxon>
        <taxon>Retaria</taxon>
        <taxon>Foraminifera</taxon>
        <taxon>Monothalamids</taxon>
        <taxon>Reticulomyxidae</taxon>
        <taxon>Reticulomyxa</taxon>
    </lineage>
</organism>
<name>X6NE80_RETFI</name>
<proteinExistence type="predicted"/>
<protein>
    <submittedName>
        <fullName evidence="2">Uncharacterized protein</fullName>
    </submittedName>
</protein>
<dbReference type="EMBL" id="ASPP01009785">
    <property type="protein sequence ID" value="ETO23657.1"/>
    <property type="molecule type" value="Genomic_DNA"/>
</dbReference>
<feature type="compositionally biased region" description="Basic and acidic residues" evidence="1">
    <location>
        <begin position="26"/>
        <end position="37"/>
    </location>
</feature>
<keyword evidence="3" id="KW-1185">Reference proteome</keyword>
<feature type="compositionally biased region" description="Polar residues" evidence="1">
    <location>
        <begin position="100"/>
        <end position="124"/>
    </location>
</feature>